<reference evidence="1 3" key="11">
    <citation type="journal article" date="2015" name="Genome Res.">
        <title>The Release 6 reference sequence of the Drosophila melanogaster genome.</title>
        <authorList>
            <person name="Hoskins R.A."/>
            <person name="Carlson J.W."/>
            <person name="Wan K.H."/>
            <person name="Park S."/>
            <person name="Mendez I."/>
            <person name="Galle S.E."/>
            <person name="Booth B.W."/>
            <person name="Pfeiffer B.D."/>
            <person name="George R.A."/>
            <person name="Svirskas R."/>
            <person name="Krzywinski M."/>
            <person name="Schein J."/>
            <person name="Accardo M.C."/>
            <person name="Damia E."/>
            <person name="Messina G."/>
            <person name="Mendez-Lago M."/>
            <person name="de Pablos B."/>
            <person name="Demakova O.V."/>
            <person name="Andreyeva E.N."/>
            <person name="Boldyreva L.V."/>
            <person name="Marra M."/>
            <person name="Carvalho A.B."/>
            <person name="Dimitri P."/>
            <person name="Villasante A."/>
            <person name="Zhimulev I.F."/>
            <person name="Rubin G.M."/>
            <person name="Karpen G.H."/>
            <person name="Celniker S.E."/>
        </authorList>
    </citation>
    <scope>NUCLEOTIDE SEQUENCE [LARGE SCALE GENOMIC DNA]</scope>
    <source>
        <strain evidence="3">Berkeley</strain>
    </source>
</reference>
<name>M9NCQ5_DROME</name>
<accession>M9NCQ5</accession>
<dbReference type="AGR" id="FB:FBgn0263322"/>
<organism evidence="1 3">
    <name type="scientific">Drosophila melanogaster</name>
    <name type="common">Fruit fly</name>
    <dbReference type="NCBI Taxonomy" id="7227"/>
    <lineage>
        <taxon>Eukaryota</taxon>
        <taxon>Metazoa</taxon>
        <taxon>Ecdysozoa</taxon>
        <taxon>Arthropoda</taxon>
        <taxon>Hexapoda</taxon>
        <taxon>Insecta</taxon>
        <taxon>Pterygota</taxon>
        <taxon>Neoptera</taxon>
        <taxon>Endopterygota</taxon>
        <taxon>Diptera</taxon>
        <taxon>Brachycera</taxon>
        <taxon>Muscomorpha</taxon>
        <taxon>Ephydroidea</taxon>
        <taxon>Drosophilidae</taxon>
        <taxon>Drosophila</taxon>
        <taxon>Sophophora</taxon>
    </lineage>
</organism>
<dbReference type="Proteomes" id="UP000000803">
    <property type="component" value="Chromosome 2L"/>
</dbReference>
<dbReference type="RefSeq" id="NP_001245849.1">
    <property type="nucleotide sequence ID" value="NM_001258920.1"/>
</dbReference>
<sequence length="42" mass="4719">MAKKTCRRLSQRDQELLCEFVRKSSTCAACQGPEYMLHGGEG</sequence>
<reference evidence="1 3" key="8">
    <citation type="journal article" date="2007" name="Science">
        <title>Sequence finishing and mapping of Drosophila melanogaster heterochromatin.</title>
        <authorList>
            <person name="Hoskins R.A."/>
            <person name="Carlson J.W."/>
            <person name="Kennedy C."/>
            <person name="Acevedo D."/>
            <person name="Evans-Holm M."/>
            <person name="Frise E."/>
            <person name="Wan K.H."/>
            <person name="Park S."/>
            <person name="Mendez-Lago M."/>
            <person name="Rossi F."/>
            <person name="Villasante A."/>
            <person name="Dimitri P."/>
            <person name="Karpen G.H."/>
            <person name="Celniker S.E."/>
        </authorList>
    </citation>
    <scope>NUCLEOTIDE SEQUENCE [LARGE SCALE GENOMIC DNA]</scope>
    <source>
        <strain evidence="3">Berkeley</strain>
    </source>
</reference>
<dbReference type="VEuPathDB" id="VectorBase:FBgn0263322"/>
<dbReference type="BioGRID-ORCS" id="12798530">
    <property type="hits" value="0 hits in 1 CRISPR screen"/>
</dbReference>
<dbReference type="InParanoid" id="M9NCQ5"/>
<reference evidence="1 3" key="7">
    <citation type="journal article" date="2007" name="Science">
        <title>The Release 5.1 annotation of Drosophila melanogaster heterochromatin.</title>
        <authorList>
            <person name="Smith C.D."/>
            <person name="Shu S."/>
            <person name="Mungall C.J."/>
            <person name="Karpen G.H."/>
        </authorList>
    </citation>
    <scope>NUCLEOTIDE SEQUENCE [LARGE SCALE GENOMIC DNA]</scope>
    <source>
        <strain evidence="3">Berkeley</strain>
    </source>
</reference>
<dbReference type="PaxDb" id="7227-FBpp0300927"/>
<dbReference type="AlphaFoldDB" id="M9NCQ5"/>
<evidence type="ECO:0000313" key="1">
    <source>
        <dbReference type="EMBL" id="AFH03526.1"/>
    </source>
</evidence>
<reference evidence="1 3" key="9">
    <citation type="journal article" date="2015" name="G3 (Bethesda)">
        <title>Gene Model Annotations for Drosophila melanogaster: Impact of High-Throughput Data.</title>
        <authorList>
            <consortium name="FlyBase Consortium"/>
            <person name="Matthews B.B."/>
            <person name="Dos Santos G."/>
            <person name="Crosby M.A."/>
            <person name="Emmert D.B."/>
            <person name="St Pierre S.E."/>
            <person name="Gramates L.S."/>
            <person name="Zhou P."/>
            <person name="Schroeder A.J."/>
            <person name="Falls K."/>
            <person name="Strelets V."/>
            <person name="Russo S.M."/>
            <person name="Gelbart W.M."/>
            <person name="null"/>
        </authorList>
    </citation>
    <scope>NUCLEOTIDE SEQUENCE [LARGE SCALE GENOMIC DNA]</scope>
    <source>
        <strain evidence="3">Berkeley</strain>
    </source>
</reference>
<reference evidence="1 3" key="10">
    <citation type="journal article" date="2015" name="G3 (Bethesda)">
        <title>Gene Model Annotations for Drosophila melanogaster: The Rule-Benders.</title>
        <authorList>
            <consortium name="FlyBase Consortium"/>
            <person name="Crosby M.A."/>
            <person name="Gramates L.S."/>
            <person name="Dos Santos G."/>
            <person name="Matthews B.B."/>
            <person name="St Pierre S.E."/>
            <person name="Zhou P."/>
            <person name="Schroeder A.J."/>
            <person name="Falls K."/>
            <person name="Emmert D.B."/>
            <person name="Russo S.M."/>
            <person name="Gelbart W.M."/>
            <person name="null"/>
        </authorList>
    </citation>
    <scope>NUCLEOTIDE SEQUENCE [LARGE SCALE GENOMIC DNA]</scope>
    <source>
        <strain evidence="3">Berkeley</strain>
    </source>
</reference>
<dbReference type="STRING" id="7227.FBpp0300927"/>
<dbReference type="SMR" id="M9NCQ5"/>
<proteinExistence type="predicted"/>
<dbReference type="EMBL" id="AE014134">
    <property type="protein sequence ID" value="AFH03526.1"/>
    <property type="molecule type" value="Genomic_DNA"/>
</dbReference>
<reference evidence="1 3" key="6">
    <citation type="journal article" date="2005" name="PLoS Comput. Biol.">
        <title>Combined evidence annotation of transposable elements in genome sequences.</title>
        <authorList>
            <person name="Quesneville H."/>
            <person name="Bergman C.M."/>
            <person name="Andrieu O."/>
            <person name="Autard D."/>
            <person name="Nouaud D."/>
            <person name="Ashburner M."/>
            <person name="Anxolabehere D."/>
        </authorList>
    </citation>
    <scope>NUCLEOTIDE SEQUENCE [LARGE SCALE GENOMIC DNA]</scope>
    <source>
        <strain evidence="3">Berkeley</strain>
    </source>
</reference>
<dbReference type="Bgee" id="FBgn0263322">
    <property type="expression patterns" value="Expressed in adult organism"/>
</dbReference>
<dbReference type="GeneID" id="12798530"/>
<gene>
    <name evidence="1" type="primary">Dmel\CG43403</name>
    <name evidence="1 2" type="ORF">CG43403</name>
    <name evidence="1" type="ORF">Dmel_CG43403</name>
</gene>
<keyword evidence="3" id="KW-1185">Reference proteome</keyword>
<reference evidence="1 3" key="2">
    <citation type="journal article" date="2002" name="Genome Biol.">
        <title>Finishing a whole-genome shotgun: release 3 of the Drosophila melanogaster euchromatic genome sequence.</title>
        <authorList>
            <person name="Celniker S.E."/>
            <person name="Wheeler D.A."/>
            <person name="Kronmiller B."/>
            <person name="Carlson J.W."/>
            <person name="Halpern A."/>
            <person name="Patel S."/>
            <person name="Adams M."/>
            <person name="Champe M."/>
            <person name="Dugan S.P."/>
            <person name="Frise E."/>
            <person name="Hodgson A."/>
            <person name="George R.A."/>
            <person name="Hoskins R.A."/>
            <person name="Laverty T."/>
            <person name="Muzny D.M."/>
            <person name="Nelson C.R."/>
            <person name="Pacleb J.M."/>
            <person name="Park S."/>
            <person name="Pfeiffer B.D."/>
            <person name="Richards S."/>
            <person name="Sodergren E.J."/>
            <person name="Svirskas R."/>
            <person name="Tabor P.E."/>
            <person name="Wan K."/>
            <person name="Stapleton M."/>
            <person name="Sutton G.G."/>
            <person name="Venter C."/>
            <person name="Weinstock G."/>
            <person name="Scherer S.E."/>
            <person name="Myers E.W."/>
            <person name="Gibbs R.A."/>
            <person name="Rubin G.M."/>
        </authorList>
    </citation>
    <scope>NUCLEOTIDE SEQUENCE [LARGE SCALE GENOMIC DNA]</scope>
    <source>
        <strain evidence="3">Berkeley</strain>
    </source>
</reference>
<reference evidence="1 3" key="3">
    <citation type="journal article" date="2002" name="Genome Biol.">
        <title>Annotation of the Drosophila melanogaster euchromatic genome: a systematic review.</title>
        <authorList>
            <person name="Misra S."/>
            <person name="Crosby M.A."/>
            <person name="Mungall C.J."/>
            <person name="Matthews B.B."/>
            <person name="Campbell K.S."/>
            <person name="Hradecky P."/>
            <person name="Huang Y."/>
            <person name="Kaminker J.S."/>
            <person name="Millburn G.H."/>
            <person name="Prochnik S.E."/>
            <person name="Smith C.D."/>
            <person name="Tupy J.L."/>
            <person name="Whitfied E.J."/>
            <person name="Bayraktaroglu L."/>
            <person name="Berman B.P."/>
            <person name="Bettencourt B.R."/>
            <person name="Celniker S.E."/>
            <person name="de Grey A.D."/>
            <person name="Drysdale R.A."/>
            <person name="Harris N.L."/>
            <person name="Richter J."/>
            <person name="Russo S."/>
            <person name="Schroeder A.J."/>
            <person name="Shu S.Q."/>
            <person name="Stapleton M."/>
            <person name="Yamada C."/>
            <person name="Ashburner M."/>
            <person name="Gelbart W.M."/>
            <person name="Rubin G.M."/>
            <person name="Lewis S.E."/>
        </authorList>
    </citation>
    <scope>GENOME REANNOTATION</scope>
    <source>
        <strain evidence="3">Berkeley</strain>
    </source>
</reference>
<reference evidence="1 3" key="1">
    <citation type="journal article" date="2000" name="Science">
        <title>The genome sequence of Drosophila melanogaster.</title>
        <authorList>
            <person name="Adams M.D."/>
            <person name="Celniker S.E."/>
            <person name="Holt R.A."/>
            <person name="Evans C.A."/>
            <person name="Gocayne J.D."/>
            <person name="Amanatides P.G."/>
            <person name="Scherer S.E."/>
            <person name="Li P.W."/>
            <person name="Hoskins R.A."/>
            <person name="Galle R.F."/>
            <person name="George R.A."/>
            <person name="Lewis S.E."/>
            <person name="Richards S."/>
            <person name="Ashburner M."/>
            <person name="Henderson S.N."/>
            <person name="Sutton G.G."/>
            <person name="Wortman J.R."/>
            <person name="Yandell M.D."/>
            <person name="Zhang Q."/>
            <person name="Chen L.X."/>
            <person name="Brandon R.C."/>
            <person name="Rogers Y.H."/>
            <person name="Blazej R.G."/>
            <person name="Champe M."/>
            <person name="Pfeiffer B.D."/>
            <person name="Wan K.H."/>
            <person name="Doyle C."/>
            <person name="Baxter E.G."/>
            <person name="Helt G."/>
            <person name="Nelson C.R."/>
            <person name="Gabor G.L."/>
            <person name="Abril J.F."/>
            <person name="Agbayani A."/>
            <person name="An H.J."/>
            <person name="Andrews-Pfannkoch C."/>
            <person name="Baldwin D."/>
            <person name="Ballew R.M."/>
            <person name="Basu A."/>
            <person name="Baxendale J."/>
            <person name="Bayraktaroglu L."/>
            <person name="Beasley E.M."/>
            <person name="Beeson K.Y."/>
            <person name="Benos P.V."/>
            <person name="Berman B.P."/>
            <person name="Bhandari D."/>
            <person name="Bolshakov S."/>
            <person name="Borkova D."/>
            <person name="Botchan M.R."/>
            <person name="Bouck J."/>
            <person name="Brokstein P."/>
            <person name="Brottier P."/>
            <person name="Burtis K.C."/>
            <person name="Busam D.A."/>
            <person name="Butler H."/>
            <person name="Cadieu E."/>
            <person name="Center A."/>
            <person name="Chandra I."/>
            <person name="Cherry J.M."/>
            <person name="Cawley S."/>
            <person name="Dahlke C."/>
            <person name="Davenport L.B."/>
            <person name="Davies P."/>
            <person name="de Pablos B."/>
            <person name="Delcher A."/>
            <person name="Deng Z."/>
            <person name="Mays A.D."/>
            <person name="Dew I."/>
            <person name="Dietz S.M."/>
            <person name="Dodson K."/>
            <person name="Doup L.E."/>
            <person name="Downes M."/>
            <person name="Dugan-Rocha S."/>
            <person name="Dunkov B.C."/>
            <person name="Dunn P."/>
            <person name="Durbin K.J."/>
            <person name="Evangelista C.C."/>
            <person name="Ferraz C."/>
            <person name="Ferriera S."/>
            <person name="Fleischmann W."/>
            <person name="Fosler C."/>
            <person name="Gabrielian A.E."/>
            <person name="Garg N.S."/>
            <person name="Gelbart W.M."/>
            <person name="Glasser K."/>
            <person name="Glodek A."/>
            <person name="Gong F."/>
            <person name="Gorrell J.H."/>
            <person name="Gu Z."/>
            <person name="Guan P."/>
            <person name="Harris M."/>
            <person name="Harris N.L."/>
            <person name="Harvey D."/>
            <person name="Heiman T.J."/>
            <person name="Hernandez J.R."/>
            <person name="Houck J."/>
            <person name="Hostin D."/>
            <person name="Houston K.A."/>
            <person name="Howland T.J."/>
            <person name="Wei M.H."/>
            <person name="Ibegwam C."/>
            <person name="Jalali M."/>
            <person name="Kalush F."/>
            <person name="Karpen G.H."/>
            <person name="Ke Z."/>
            <person name="Kennison J.A."/>
            <person name="Ketchum K.A."/>
            <person name="Kimmel B.E."/>
            <person name="Kodira C.D."/>
            <person name="Kraft C."/>
            <person name="Kravitz S."/>
            <person name="Kulp D."/>
            <person name="Lai Z."/>
            <person name="Lasko P."/>
            <person name="Lei Y."/>
            <person name="Levitsky A.A."/>
            <person name="Li J."/>
            <person name="Li Z."/>
            <person name="Liang Y."/>
            <person name="Lin X."/>
            <person name="Liu X."/>
            <person name="Mattei B."/>
            <person name="McIntosh T.C."/>
            <person name="McLeod M.P."/>
            <person name="McPherson D."/>
            <person name="Merkulov G."/>
            <person name="Milshina N.V."/>
            <person name="Mobarry C."/>
            <person name="Morris J."/>
            <person name="Moshrefi A."/>
            <person name="Mount S.M."/>
            <person name="Moy M."/>
            <person name="Murphy B."/>
            <person name="Murphy L."/>
            <person name="Muzny D.M."/>
            <person name="Nelson D.L."/>
            <person name="Nelson D.R."/>
            <person name="Nelson K.A."/>
            <person name="Nixon K."/>
            <person name="Nusskern D.R."/>
            <person name="Pacleb J.M."/>
            <person name="Palazzolo M."/>
            <person name="Pittman G.S."/>
            <person name="Pan S."/>
            <person name="Pollard J."/>
            <person name="Puri V."/>
            <person name="Reese M.G."/>
            <person name="Reinert K."/>
            <person name="Remington K."/>
            <person name="Saunders R.D."/>
            <person name="Scheeler F."/>
            <person name="Shen H."/>
            <person name="Shue B.C."/>
            <person name="Siden-Kiamos I."/>
            <person name="Simpson M."/>
            <person name="Skupski M.P."/>
            <person name="Smith T."/>
            <person name="Spier E."/>
            <person name="Spradling A.C."/>
            <person name="Stapleton M."/>
            <person name="Strong R."/>
            <person name="Sun E."/>
            <person name="Svirskas R."/>
            <person name="Tector C."/>
            <person name="Turner R."/>
            <person name="Venter E."/>
            <person name="Wang A.H."/>
            <person name="Wang X."/>
            <person name="Wang Z.Y."/>
            <person name="Wassarman D.A."/>
            <person name="Weinstock G.M."/>
            <person name="Weissenbach J."/>
            <person name="Williams S.M."/>
            <person name="WoodageT"/>
            <person name="Worley K.C."/>
            <person name="Wu D."/>
            <person name="Yang S."/>
            <person name="Yao Q.A."/>
            <person name="Ye J."/>
            <person name="Yeh R.F."/>
            <person name="Zaveri J.S."/>
            <person name="Zhan M."/>
            <person name="Zhang G."/>
            <person name="Zhao Q."/>
            <person name="Zheng L."/>
            <person name="Zheng X.H."/>
            <person name="Zhong F.N."/>
            <person name="Zhong W."/>
            <person name="Zhou X."/>
            <person name="Zhu S."/>
            <person name="Zhu X."/>
            <person name="Smith H.O."/>
            <person name="Gibbs R.A."/>
            <person name="Myers E.W."/>
            <person name="Rubin G.M."/>
            <person name="Venter J.C."/>
        </authorList>
    </citation>
    <scope>NUCLEOTIDE SEQUENCE [LARGE SCALE GENOMIC DNA]</scope>
    <source>
        <strain evidence="3">Berkeley</strain>
    </source>
</reference>
<dbReference type="KEGG" id="dme:Dmel_CG43403"/>
<evidence type="ECO:0000313" key="3">
    <source>
        <dbReference type="Proteomes" id="UP000000803"/>
    </source>
</evidence>
<evidence type="ECO:0000313" key="2">
    <source>
        <dbReference type="FlyBase" id="FBgn0263322"/>
    </source>
</evidence>
<reference evidence="1 3" key="5">
    <citation type="journal article" date="2002" name="Genome Biol.">
        <title>Heterochromatic sequences in a Drosophila whole-genome shotgun assembly.</title>
        <authorList>
            <person name="Hoskins R.A."/>
            <person name="Smith C.D."/>
            <person name="Carlson J.W."/>
            <person name="Carvalho A.B."/>
            <person name="Halpern A."/>
            <person name="Kaminker J.S."/>
            <person name="Kennedy C."/>
            <person name="Mungall C.J."/>
            <person name="Sullivan B.A."/>
            <person name="Sutton G.G."/>
            <person name="Yasuhara J.C."/>
            <person name="Wakimoto B.T."/>
            <person name="Myers E.W."/>
            <person name="Celniker S.E."/>
            <person name="Rubin G.M."/>
            <person name="Karpen G.H."/>
        </authorList>
    </citation>
    <scope>NUCLEOTIDE SEQUENCE [LARGE SCALE GENOMIC DNA]</scope>
    <source>
        <strain evidence="3">Berkeley</strain>
    </source>
</reference>
<dbReference type="OrthoDB" id="7838425at2759"/>
<reference evidence="1 3" key="4">
    <citation type="journal article" date="2002" name="Genome Biol.">
        <title>The transposable elements of the Drosophila melanogaster euchromatin: a genomics perspective.</title>
        <authorList>
            <person name="Kaminker J.S."/>
            <person name="Bergman C.M."/>
            <person name="Kronmiller B."/>
            <person name="Carlson J."/>
            <person name="Svirskas R."/>
            <person name="Patel S."/>
            <person name="Frise E."/>
            <person name="Wheeler D.A."/>
            <person name="Lewis S.E."/>
            <person name="Rubin G.M."/>
            <person name="Ashburner M."/>
            <person name="Celniker S.E."/>
        </authorList>
    </citation>
    <scope>NUCLEOTIDE SEQUENCE [LARGE SCALE GENOMIC DNA]</scope>
    <source>
        <strain evidence="3">Berkeley</strain>
    </source>
</reference>
<dbReference type="FlyBase" id="FBgn0263322">
    <property type="gene designation" value="CG43403"/>
</dbReference>
<dbReference type="HOGENOM" id="CLU_3261062_0_0_1"/>
<protein>
    <submittedName>
        <fullName evidence="1">Uncharacterized protein</fullName>
    </submittedName>
</protein>